<dbReference type="AlphaFoldDB" id="A0A0V0GXZ6"/>
<protein>
    <submittedName>
        <fullName evidence="1">Putative ovule protein</fullName>
    </submittedName>
</protein>
<name>A0A0V0GXZ6_SOLCH</name>
<evidence type="ECO:0000313" key="1">
    <source>
        <dbReference type="EMBL" id="JAP12974.1"/>
    </source>
</evidence>
<sequence>MLSALYTFPYTNLQIAKAILFICGGAFVGREDNFRKVICQTQLISLNTFRLSDIIWFNLSFFYSQTTRFFNWIRSTCSN</sequence>
<organism evidence="1">
    <name type="scientific">Solanum chacoense</name>
    <name type="common">Chaco potato</name>
    <dbReference type="NCBI Taxonomy" id="4108"/>
    <lineage>
        <taxon>Eukaryota</taxon>
        <taxon>Viridiplantae</taxon>
        <taxon>Streptophyta</taxon>
        <taxon>Embryophyta</taxon>
        <taxon>Tracheophyta</taxon>
        <taxon>Spermatophyta</taxon>
        <taxon>Magnoliopsida</taxon>
        <taxon>eudicotyledons</taxon>
        <taxon>Gunneridae</taxon>
        <taxon>Pentapetalae</taxon>
        <taxon>asterids</taxon>
        <taxon>lamiids</taxon>
        <taxon>Solanales</taxon>
        <taxon>Solanaceae</taxon>
        <taxon>Solanoideae</taxon>
        <taxon>Solaneae</taxon>
        <taxon>Solanum</taxon>
    </lineage>
</organism>
<dbReference type="EMBL" id="GEDG01028753">
    <property type="protein sequence ID" value="JAP12974.1"/>
    <property type="molecule type" value="Transcribed_RNA"/>
</dbReference>
<reference evidence="1" key="1">
    <citation type="submission" date="2015-12" db="EMBL/GenBank/DDBJ databases">
        <title>Gene expression during late stages of embryo sac development: a critical building block for successful pollen-pistil interactions.</title>
        <authorList>
            <person name="Liu Y."/>
            <person name="Joly V."/>
            <person name="Sabar M."/>
            <person name="Matton D.P."/>
        </authorList>
    </citation>
    <scope>NUCLEOTIDE SEQUENCE</scope>
</reference>
<accession>A0A0V0GXZ6</accession>
<proteinExistence type="predicted"/>